<proteinExistence type="predicted"/>
<dbReference type="InterPro" id="IPR043502">
    <property type="entry name" value="DNA/RNA_pol_sf"/>
</dbReference>
<organism evidence="1 2">
    <name type="scientific">Austropuccinia psidii MF-1</name>
    <dbReference type="NCBI Taxonomy" id="1389203"/>
    <lineage>
        <taxon>Eukaryota</taxon>
        <taxon>Fungi</taxon>
        <taxon>Dikarya</taxon>
        <taxon>Basidiomycota</taxon>
        <taxon>Pucciniomycotina</taxon>
        <taxon>Pucciniomycetes</taxon>
        <taxon>Pucciniales</taxon>
        <taxon>Sphaerophragmiaceae</taxon>
        <taxon>Austropuccinia</taxon>
    </lineage>
</organism>
<dbReference type="Gene3D" id="3.30.70.270">
    <property type="match status" value="1"/>
</dbReference>
<name>A0A9Q3PUJ6_9BASI</name>
<dbReference type="InterPro" id="IPR053134">
    <property type="entry name" value="RNA-dir_DNA_polymerase"/>
</dbReference>
<keyword evidence="2" id="KW-1185">Reference proteome</keyword>
<dbReference type="SUPFAM" id="SSF56672">
    <property type="entry name" value="DNA/RNA polymerases"/>
    <property type="match status" value="1"/>
</dbReference>
<dbReference type="OrthoDB" id="3033589at2759"/>
<dbReference type="PANTHER" id="PTHR24559">
    <property type="entry name" value="TRANSPOSON TY3-I GAG-POL POLYPROTEIN"/>
    <property type="match status" value="1"/>
</dbReference>
<sequence>FSKIDLRGADNLLIIKEGDEHLTGFGTKYGSYEELVMPFGLTNSPASFQNI</sequence>
<reference evidence="1" key="1">
    <citation type="submission" date="2021-03" db="EMBL/GenBank/DDBJ databases">
        <title>Draft genome sequence of rust myrtle Austropuccinia psidii MF-1, a brazilian biotype.</title>
        <authorList>
            <person name="Quecine M.C."/>
            <person name="Pachon D.M.R."/>
            <person name="Bonatelli M.L."/>
            <person name="Correr F.H."/>
            <person name="Franceschini L.M."/>
            <person name="Leite T.F."/>
            <person name="Margarido G.R.A."/>
            <person name="Almeida C.A."/>
            <person name="Ferrarezi J.A."/>
            <person name="Labate C.A."/>
        </authorList>
    </citation>
    <scope>NUCLEOTIDE SEQUENCE</scope>
    <source>
        <strain evidence="1">MF-1</strain>
    </source>
</reference>
<dbReference type="InterPro" id="IPR043128">
    <property type="entry name" value="Rev_trsase/Diguanyl_cyclase"/>
</dbReference>
<evidence type="ECO:0000313" key="1">
    <source>
        <dbReference type="EMBL" id="MBW0572917.1"/>
    </source>
</evidence>
<dbReference type="PANTHER" id="PTHR24559:SF440">
    <property type="entry name" value="RIBONUCLEASE H"/>
    <property type="match status" value="1"/>
</dbReference>
<accession>A0A9Q3PUJ6</accession>
<gene>
    <name evidence="1" type="ORF">O181_112632</name>
</gene>
<dbReference type="Proteomes" id="UP000765509">
    <property type="component" value="Unassembled WGS sequence"/>
</dbReference>
<feature type="non-terminal residue" evidence="1">
    <location>
        <position position="1"/>
    </location>
</feature>
<evidence type="ECO:0000313" key="2">
    <source>
        <dbReference type="Proteomes" id="UP000765509"/>
    </source>
</evidence>
<dbReference type="Gene3D" id="3.10.10.10">
    <property type="entry name" value="HIV Type 1 Reverse Transcriptase, subunit A, domain 1"/>
    <property type="match status" value="1"/>
</dbReference>
<feature type="non-terminal residue" evidence="1">
    <location>
        <position position="51"/>
    </location>
</feature>
<dbReference type="AlphaFoldDB" id="A0A9Q3PUJ6"/>
<dbReference type="EMBL" id="AVOT02090981">
    <property type="protein sequence ID" value="MBW0572917.1"/>
    <property type="molecule type" value="Genomic_DNA"/>
</dbReference>
<comment type="caution">
    <text evidence="1">The sequence shown here is derived from an EMBL/GenBank/DDBJ whole genome shotgun (WGS) entry which is preliminary data.</text>
</comment>
<protein>
    <submittedName>
        <fullName evidence="1">Uncharacterized protein</fullName>
    </submittedName>
</protein>